<reference evidence="1 2" key="1">
    <citation type="journal article" date="2009" name="Proc. Natl. Acad. Sci. U.S.A.">
        <title>Characterizing a model human gut microbiota composed of members of its two dominant bacterial phyla.</title>
        <authorList>
            <person name="Mahowald M.A."/>
            <person name="Rey F.E."/>
            <person name="Seedorf H."/>
            <person name="Turnbaugh P.J."/>
            <person name="Fulton R.S."/>
            <person name="Wollam A."/>
            <person name="Shah N."/>
            <person name="Wang C."/>
            <person name="Magrini V."/>
            <person name="Wilson R.K."/>
            <person name="Cantarel B.L."/>
            <person name="Coutinho P.M."/>
            <person name="Henrissat B."/>
            <person name="Crock L.W."/>
            <person name="Russell A."/>
            <person name="Verberkmoes N.C."/>
            <person name="Hettich R.L."/>
            <person name="Gordon J.I."/>
        </authorList>
    </citation>
    <scope>NUCLEOTIDE SEQUENCE [LARGE SCALE GENOMIC DNA]</scope>
    <source>
        <strain evidence="2">ATCC 33656 / DSM 3377 / JCM 17463 / KCTC 5835 / LMG 30912 / VPI 0990</strain>
    </source>
</reference>
<dbReference type="AlphaFoldDB" id="C4ZCZ8"/>
<proteinExistence type="predicted"/>
<dbReference type="EMBL" id="CP001107">
    <property type="protein sequence ID" value="ACR75961.1"/>
    <property type="molecule type" value="Genomic_DNA"/>
</dbReference>
<dbReference type="STRING" id="515619.EUBREC_2222"/>
<accession>C4ZCZ8</accession>
<name>C4ZCZ8_AGARV</name>
<dbReference type="KEGG" id="ere:EUBREC_2222"/>
<dbReference type="Proteomes" id="UP000001477">
    <property type="component" value="Chromosome"/>
</dbReference>
<protein>
    <submittedName>
        <fullName evidence="1">Uncharacterized protein</fullName>
    </submittedName>
</protein>
<evidence type="ECO:0000313" key="2">
    <source>
        <dbReference type="Proteomes" id="UP000001477"/>
    </source>
</evidence>
<dbReference type="HOGENOM" id="CLU_3233773_0_0_9"/>
<sequence length="43" mass="5197">MKYIVKFLSIIIVCIKSYNKTLKEYNKKKVTLKKSKRCDINSW</sequence>
<evidence type="ECO:0000313" key="1">
    <source>
        <dbReference type="EMBL" id="ACR75961.1"/>
    </source>
</evidence>
<organism evidence="1 2">
    <name type="scientific">Agathobacter rectalis (strain ATCC 33656 / DSM 3377 / JCM 17463 / KCTC 5835 / VPI 0990)</name>
    <name type="common">Eubacterium rectale</name>
    <dbReference type="NCBI Taxonomy" id="515619"/>
    <lineage>
        <taxon>Bacteria</taxon>
        <taxon>Bacillati</taxon>
        <taxon>Bacillota</taxon>
        <taxon>Clostridia</taxon>
        <taxon>Lachnospirales</taxon>
        <taxon>Lachnospiraceae</taxon>
        <taxon>Agathobacter</taxon>
    </lineage>
</organism>
<gene>
    <name evidence="1" type="ordered locus">EUBREC_2222</name>
</gene>
<dbReference type="PaxDb" id="515619-EUBREC_2222"/>